<evidence type="ECO:0000313" key="1">
    <source>
        <dbReference type="EMBL" id="RIT36836.1"/>
    </source>
</evidence>
<dbReference type="RefSeq" id="WP_119596483.1">
    <property type="nucleotide sequence ID" value="NZ_QXBN01000012.1"/>
</dbReference>
<dbReference type="AlphaFoldDB" id="A0ABD7HMT6"/>
<evidence type="ECO:0000313" key="2">
    <source>
        <dbReference type="Proteomes" id="UP000284557"/>
    </source>
</evidence>
<comment type="caution">
    <text evidence="1">The sequence shown here is derived from an EMBL/GenBank/DDBJ whole genome shotgun (WGS) entry which is preliminary data.</text>
</comment>
<organism evidence="1 2">
    <name type="scientific">Mycobacteroides abscessus</name>
    <dbReference type="NCBI Taxonomy" id="36809"/>
    <lineage>
        <taxon>Bacteria</taxon>
        <taxon>Bacillati</taxon>
        <taxon>Actinomycetota</taxon>
        <taxon>Actinomycetes</taxon>
        <taxon>Mycobacteriales</taxon>
        <taxon>Mycobacteriaceae</taxon>
        <taxon>Mycobacteroides</taxon>
    </lineage>
</organism>
<name>A0ABD7HMT6_9MYCO</name>
<dbReference type="Proteomes" id="UP000284557">
    <property type="component" value="Unassembled WGS sequence"/>
</dbReference>
<protein>
    <submittedName>
        <fullName evidence="1">Uncharacterized protein</fullName>
    </submittedName>
</protein>
<accession>A0ABD7HMT6</accession>
<reference evidence="1 2" key="1">
    <citation type="submission" date="2018-08" db="EMBL/GenBank/DDBJ databases">
        <title>Linezolid Resistance in Mycobacterium abscessus: MIC Distribution and Comprehensive Investigation of Resistance Mechanisms.</title>
        <authorList>
            <person name="Ye M."/>
            <person name="Xu L."/>
            <person name="Zou Y."/>
            <person name="Li B."/>
            <person name="Guo Q."/>
            <person name="Zhang Y."/>
            <person name="Zhan M."/>
            <person name="Xu B."/>
            <person name="Yu F."/>
            <person name="Zhang Z."/>
            <person name="Chu H."/>
        </authorList>
    </citation>
    <scope>NUCLEOTIDE SEQUENCE [LARGE SCALE GENOMIC DNA]</scope>
    <source>
        <strain evidence="1 2">G143</strain>
    </source>
</reference>
<proteinExistence type="predicted"/>
<sequence>MAATTAALAGRETEVCVFCGAEEDSHRVVEDGYLSNVPCADSIGATIGAAPLVHPDEDDWPACAKSWLGE</sequence>
<dbReference type="EMBL" id="QXBN01000012">
    <property type="protein sequence ID" value="RIT36836.1"/>
    <property type="molecule type" value="Genomic_DNA"/>
</dbReference>
<gene>
    <name evidence="1" type="ORF">D2E76_16420</name>
</gene>